<accession>A0AA35X3F9</accession>
<keyword evidence="18" id="KW-1185">Reference proteome</keyword>
<evidence type="ECO:0000313" key="17">
    <source>
        <dbReference type="EMBL" id="CAI8042714.1"/>
    </source>
</evidence>
<evidence type="ECO:0000256" key="7">
    <source>
        <dbReference type="ARBA" id="ARBA00014371"/>
    </source>
</evidence>
<feature type="domain" description="Aconitase/3-isopropylmalate dehydratase large subunit alpha/beta/alpha" evidence="16">
    <location>
        <begin position="1"/>
        <end position="392"/>
    </location>
</feature>
<comment type="catalytic activity">
    <reaction evidence="1">
        <text>(2R,3S)-3-isopropylmalate = (2S)-2-isopropylmalate</text>
        <dbReference type="Rhea" id="RHEA:32287"/>
        <dbReference type="ChEBI" id="CHEBI:1178"/>
        <dbReference type="ChEBI" id="CHEBI:35121"/>
        <dbReference type="EC" id="4.2.1.33"/>
    </reaction>
</comment>
<dbReference type="FunFam" id="3.30.499.10:FF:000007">
    <property type="entry name" value="3-isopropylmalate dehydratase large subunit"/>
    <property type="match status" value="1"/>
</dbReference>
<evidence type="ECO:0000256" key="8">
    <source>
        <dbReference type="ARBA" id="ARBA00022430"/>
    </source>
</evidence>
<evidence type="ECO:0000256" key="14">
    <source>
        <dbReference type="ARBA" id="ARBA00023239"/>
    </source>
</evidence>
<dbReference type="Pfam" id="PF00330">
    <property type="entry name" value="Aconitase"/>
    <property type="match status" value="1"/>
</dbReference>
<dbReference type="GO" id="GO:0003861">
    <property type="term" value="F:3-isopropylmalate dehydratase activity"/>
    <property type="evidence" value="ECO:0007669"/>
    <property type="project" value="UniProtKB-EC"/>
</dbReference>
<evidence type="ECO:0000256" key="1">
    <source>
        <dbReference type="ARBA" id="ARBA00000491"/>
    </source>
</evidence>
<dbReference type="NCBIfam" id="NF001614">
    <property type="entry name" value="PRK00402.1"/>
    <property type="match status" value="1"/>
</dbReference>
<dbReference type="SUPFAM" id="SSF53732">
    <property type="entry name" value="Aconitase iron-sulfur domain"/>
    <property type="match status" value="1"/>
</dbReference>
<comment type="function">
    <text evidence="3">Catalyzes the isomerization between 2-isopropylmalate and 3-isopropylmalate, via the formation of 2-isopropylmaleate.</text>
</comment>
<gene>
    <name evidence="17" type="ORF">GBAR_LOCUS23683</name>
</gene>
<organism evidence="17 18">
    <name type="scientific">Geodia barretti</name>
    <name type="common">Barrett's horny sponge</name>
    <dbReference type="NCBI Taxonomy" id="519541"/>
    <lineage>
        <taxon>Eukaryota</taxon>
        <taxon>Metazoa</taxon>
        <taxon>Porifera</taxon>
        <taxon>Demospongiae</taxon>
        <taxon>Heteroscleromorpha</taxon>
        <taxon>Tetractinellida</taxon>
        <taxon>Astrophorina</taxon>
        <taxon>Geodiidae</taxon>
        <taxon>Geodia</taxon>
    </lineage>
</organism>
<keyword evidence="15" id="KW-0100">Branched-chain amino acid biosynthesis</keyword>
<dbReference type="GO" id="GO:0046872">
    <property type="term" value="F:metal ion binding"/>
    <property type="evidence" value="ECO:0007669"/>
    <property type="project" value="UniProtKB-KW"/>
</dbReference>
<evidence type="ECO:0000256" key="15">
    <source>
        <dbReference type="ARBA" id="ARBA00023304"/>
    </source>
</evidence>
<keyword evidence="11" id="KW-0479">Metal-binding</keyword>
<dbReference type="PROSITE" id="PS01244">
    <property type="entry name" value="ACONITASE_2"/>
    <property type="match status" value="1"/>
</dbReference>
<comment type="similarity">
    <text evidence="5">Belongs to the aconitase/IPM isomerase family.</text>
</comment>
<dbReference type="InterPro" id="IPR001030">
    <property type="entry name" value="Acoase/IPM_deHydtase_lsu_aba"/>
</dbReference>
<evidence type="ECO:0000256" key="5">
    <source>
        <dbReference type="ARBA" id="ARBA00007185"/>
    </source>
</evidence>
<keyword evidence="12" id="KW-0408">Iron</keyword>
<evidence type="ECO:0000256" key="9">
    <source>
        <dbReference type="ARBA" id="ARBA00022485"/>
    </source>
</evidence>
<keyword evidence="13" id="KW-0411">Iron-sulfur</keyword>
<dbReference type="Gene3D" id="3.30.499.10">
    <property type="entry name" value="Aconitase, domain 3"/>
    <property type="match status" value="2"/>
</dbReference>
<evidence type="ECO:0000256" key="2">
    <source>
        <dbReference type="ARBA" id="ARBA00001966"/>
    </source>
</evidence>
<dbReference type="InterPro" id="IPR015931">
    <property type="entry name" value="Acnase/IPM_dHydase_lsu_aba_1/3"/>
</dbReference>
<dbReference type="CDD" id="cd01583">
    <property type="entry name" value="IPMI"/>
    <property type="match status" value="1"/>
</dbReference>
<proteinExistence type="inferred from homology"/>
<dbReference type="InterPro" id="IPR018136">
    <property type="entry name" value="Aconitase_4Fe-4S_BS"/>
</dbReference>
<dbReference type="EMBL" id="CASHTH010003282">
    <property type="protein sequence ID" value="CAI8042714.1"/>
    <property type="molecule type" value="Genomic_DNA"/>
</dbReference>
<name>A0AA35X3F9_GEOBA</name>
<keyword evidence="14" id="KW-0456">Lyase</keyword>
<dbReference type="PROSITE" id="PS00450">
    <property type="entry name" value="ACONITASE_1"/>
    <property type="match status" value="1"/>
</dbReference>
<comment type="cofactor">
    <cofactor evidence="2">
        <name>[4Fe-4S] cluster</name>
        <dbReference type="ChEBI" id="CHEBI:49883"/>
    </cofactor>
</comment>
<protein>
    <recommendedName>
        <fullName evidence="7">3-isopropylmalate dehydratase</fullName>
        <ecNumber evidence="6">4.2.1.33</ecNumber>
    </recommendedName>
</protein>
<evidence type="ECO:0000256" key="12">
    <source>
        <dbReference type="ARBA" id="ARBA00023004"/>
    </source>
</evidence>
<evidence type="ECO:0000256" key="4">
    <source>
        <dbReference type="ARBA" id="ARBA00004729"/>
    </source>
</evidence>
<dbReference type="PANTHER" id="PTHR43822:SF9">
    <property type="entry name" value="3-ISOPROPYLMALATE DEHYDRATASE"/>
    <property type="match status" value="1"/>
</dbReference>
<dbReference type="GO" id="GO:0009098">
    <property type="term" value="P:L-leucine biosynthetic process"/>
    <property type="evidence" value="ECO:0007669"/>
    <property type="project" value="UniProtKB-KW"/>
</dbReference>
<reference evidence="17" key="1">
    <citation type="submission" date="2023-03" db="EMBL/GenBank/DDBJ databases">
        <authorList>
            <person name="Steffen K."/>
            <person name="Cardenas P."/>
        </authorList>
    </citation>
    <scope>NUCLEOTIDE SEQUENCE</scope>
</reference>
<dbReference type="EC" id="4.2.1.33" evidence="6"/>
<evidence type="ECO:0000256" key="10">
    <source>
        <dbReference type="ARBA" id="ARBA00022605"/>
    </source>
</evidence>
<comment type="pathway">
    <text evidence="4">Amino-acid biosynthesis; L-leucine biosynthesis; L-leucine from 3-methyl-2-oxobutanoate: step 2/4.</text>
</comment>
<keyword evidence="9" id="KW-0004">4Fe-4S</keyword>
<evidence type="ECO:0000256" key="3">
    <source>
        <dbReference type="ARBA" id="ARBA00002695"/>
    </source>
</evidence>
<dbReference type="InterPro" id="IPR036008">
    <property type="entry name" value="Aconitase_4Fe-4S_dom"/>
</dbReference>
<dbReference type="InterPro" id="IPR050067">
    <property type="entry name" value="IPM_dehydratase_rel_enz"/>
</dbReference>
<keyword evidence="10" id="KW-0028">Amino-acid biosynthesis</keyword>
<dbReference type="AlphaFoldDB" id="A0AA35X3F9"/>
<dbReference type="Proteomes" id="UP001174909">
    <property type="component" value="Unassembled WGS sequence"/>
</dbReference>
<comment type="caution">
    <text evidence="17">The sequence shown here is derived from an EMBL/GenBank/DDBJ whole genome shotgun (WGS) entry which is preliminary data.</text>
</comment>
<dbReference type="InterPro" id="IPR033941">
    <property type="entry name" value="IPMI_cat"/>
</dbReference>
<evidence type="ECO:0000256" key="6">
    <source>
        <dbReference type="ARBA" id="ARBA00011998"/>
    </source>
</evidence>
<evidence type="ECO:0000256" key="11">
    <source>
        <dbReference type="ARBA" id="ARBA00022723"/>
    </source>
</evidence>
<evidence type="ECO:0000313" key="18">
    <source>
        <dbReference type="Proteomes" id="UP001174909"/>
    </source>
</evidence>
<dbReference type="GO" id="GO:0051539">
    <property type="term" value="F:4 iron, 4 sulfur cluster binding"/>
    <property type="evidence" value="ECO:0007669"/>
    <property type="project" value="UniProtKB-KW"/>
</dbReference>
<dbReference type="PRINTS" id="PR00415">
    <property type="entry name" value="ACONITASE"/>
</dbReference>
<evidence type="ECO:0000259" key="16">
    <source>
        <dbReference type="Pfam" id="PF00330"/>
    </source>
</evidence>
<keyword evidence="8" id="KW-0432">Leucine biosynthesis</keyword>
<evidence type="ECO:0000256" key="13">
    <source>
        <dbReference type="ARBA" id="ARBA00023014"/>
    </source>
</evidence>
<sequence length="403" mass="43718">MVHDVSGPGVLKVFERLREQGIPVDRLKDPSKVWVAEDHFVPSADKISAENIVKLSNFTREYGIEKHFRAGQGIVHVIGPQMGITLPGTTIVCGDSHTSTHGAFGALALGIGTSEVEHVLASQTLWLERPEPFEVVVTGKRGPTITAKDVILSIIRNIGTAGGTGTVIEYRGSGISDMSMEQRMTVCNMSIEAGARAGLIAPDEKTFRYLRGRRYTPEDYEEMVDAWRRDLTTDSGATFAKSYTIHTDEIAPQVSWGTNPAMTCDVTQSVPIPVDRVFIGSCTNARLEDLIDAARAARGRRVAPGVDAMVVPGSQDVKRQAEEMGLDRVFRDAGFEWRESGCSMCLGMNPDILEPGQRCASTSNRNFEGRQGAGGRTHLVSPVMAAAAAVSGHFVDVREMDLN</sequence>
<dbReference type="PANTHER" id="PTHR43822">
    <property type="entry name" value="HOMOACONITASE, MITOCHONDRIAL-RELATED"/>
    <property type="match status" value="1"/>
</dbReference>